<evidence type="ECO:0000256" key="1">
    <source>
        <dbReference type="SAM" id="Phobius"/>
    </source>
</evidence>
<protein>
    <submittedName>
        <fullName evidence="2">Uncharacterized protein</fullName>
    </submittedName>
</protein>
<dbReference type="AlphaFoldDB" id="A0A2G8RBX1"/>
<dbReference type="EMBL" id="AWWI01000118">
    <property type="protein sequence ID" value="PIL18921.1"/>
    <property type="molecule type" value="Genomic_DNA"/>
</dbReference>
<organism evidence="2 3">
    <name type="scientific">Puniceibacterium antarcticum</name>
    <dbReference type="NCBI Taxonomy" id="1206336"/>
    <lineage>
        <taxon>Bacteria</taxon>
        <taxon>Pseudomonadati</taxon>
        <taxon>Pseudomonadota</taxon>
        <taxon>Alphaproteobacteria</taxon>
        <taxon>Rhodobacterales</taxon>
        <taxon>Paracoccaceae</taxon>
        <taxon>Puniceibacterium</taxon>
    </lineage>
</organism>
<comment type="caution">
    <text evidence="2">The sequence shown here is derived from an EMBL/GenBank/DDBJ whole genome shotgun (WGS) entry which is preliminary data.</text>
</comment>
<proteinExistence type="predicted"/>
<sequence length="77" mass="8364">MLIAATVVLCPACLMVWTYTDLPLFFALCILYIPSVLLAVLVFLFQGSARNLALVATGSILGAWGMQASACRCRSWH</sequence>
<gene>
    <name evidence="2" type="ORF">P775_17285</name>
</gene>
<name>A0A2G8RBX1_9RHOB</name>
<keyword evidence="1" id="KW-1133">Transmembrane helix</keyword>
<dbReference type="Proteomes" id="UP000231259">
    <property type="component" value="Unassembled WGS sequence"/>
</dbReference>
<accession>A0A2G8RBX1</accession>
<keyword evidence="3" id="KW-1185">Reference proteome</keyword>
<reference evidence="2 3" key="1">
    <citation type="submission" date="2013-09" db="EMBL/GenBank/DDBJ databases">
        <title>Genome sequencing of Phaeobacter antarcticus sp. nov. SM1211.</title>
        <authorList>
            <person name="Zhang X.-Y."/>
            <person name="Liu C."/>
            <person name="Chen X.-L."/>
            <person name="Xie B.-B."/>
            <person name="Qin Q.-L."/>
            <person name="Rong J.-C."/>
            <person name="Zhang Y.-Z."/>
        </authorList>
    </citation>
    <scope>NUCLEOTIDE SEQUENCE [LARGE SCALE GENOMIC DNA]</scope>
    <source>
        <strain evidence="2 3">SM1211</strain>
    </source>
</reference>
<evidence type="ECO:0000313" key="3">
    <source>
        <dbReference type="Proteomes" id="UP000231259"/>
    </source>
</evidence>
<evidence type="ECO:0000313" key="2">
    <source>
        <dbReference type="EMBL" id="PIL18921.1"/>
    </source>
</evidence>
<keyword evidence="1" id="KW-0812">Transmembrane</keyword>
<keyword evidence="1" id="KW-0472">Membrane</keyword>
<feature type="transmembrane region" description="Helical" evidence="1">
    <location>
        <begin position="25"/>
        <end position="45"/>
    </location>
</feature>